<organism evidence="5 6">
    <name type="scientific">Aspergillus felis</name>
    <dbReference type="NCBI Taxonomy" id="1287682"/>
    <lineage>
        <taxon>Eukaryota</taxon>
        <taxon>Fungi</taxon>
        <taxon>Dikarya</taxon>
        <taxon>Ascomycota</taxon>
        <taxon>Pezizomycotina</taxon>
        <taxon>Eurotiomycetes</taxon>
        <taxon>Eurotiomycetidae</taxon>
        <taxon>Eurotiales</taxon>
        <taxon>Aspergillaceae</taxon>
        <taxon>Aspergillus</taxon>
        <taxon>Aspergillus subgen. Fumigati</taxon>
    </lineage>
</organism>
<proteinExistence type="predicted"/>
<evidence type="ECO:0008006" key="7">
    <source>
        <dbReference type="Google" id="ProtNLM"/>
    </source>
</evidence>
<sequence>MAESDPPISDLSDPPESPHQIIARRRNLLVNIIKQNDLAQLHQFIASCSPKDVIAPGTPYLEDTLFNAASYGSPEALRILLEVYAAAPEVVRRFNPKFRLLLDACGAANVEVVRFILDSHHSPENQLPLGTVDLHQRDDSGDTPILAAAGSLMCLAKDADQEDETEWIRNRISRGHQLMHLLLDRGCSATDVVPPLPNDVSPGGSQVQDSVLGLAVSRANGPLIQRLIDSGADIYLRHQHLHHARVPFQLRMTKGHAYDVTTLHLASFFYNPDAVKLLLDHQHYKNNTNPDLAASCDSDGRLPLHWAASGPGGFNCRLLDKQLRITETLRLLLDHDSTGINLVDNTGSTPLHYAAISHAMCGCSQHAELAIRTLLEYGADPRIADGSGRTILHLLGYHSTQSDPIDSTLLNLILSHGANIDHAENNGKTALHVFARNLRQVSAAKFLIEHGADIRARNTLRETPFHAAAWGFLNDHVRRDGRDTEVTTANKVRLQDEMMRALQEAAGEDAAMLMSQPNAEGKTPQDLLEETRNRWQGWEQPIPGPGRGRGRGRGRGQPVGA</sequence>
<accession>A0A8H6Q420</accession>
<dbReference type="Gene3D" id="1.25.40.20">
    <property type="entry name" value="Ankyrin repeat-containing domain"/>
    <property type="match status" value="3"/>
</dbReference>
<feature type="repeat" description="ANK" evidence="3">
    <location>
        <begin position="426"/>
        <end position="459"/>
    </location>
</feature>
<gene>
    <name evidence="5" type="ORF">CNMCM5623_009527</name>
</gene>
<dbReference type="PROSITE" id="PS50297">
    <property type="entry name" value="ANK_REP_REGION"/>
    <property type="match status" value="1"/>
</dbReference>
<dbReference type="PROSITE" id="PS50088">
    <property type="entry name" value="ANK_REPEAT"/>
    <property type="match status" value="3"/>
</dbReference>
<name>A0A8H6Q420_9EURO</name>
<feature type="repeat" description="ANK" evidence="3">
    <location>
        <begin position="387"/>
        <end position="425"/>
    </location>
</feature>
<keyword evidence="2 3" id="KW-0040">ANK repeat</keyword>
<evidence type="ECO:0000256" key="1">
    <source>
        <dbReference type="ARBA" id="ARBA00022737"/>
    </source>
</evidence>
<feature type="region of interest" description="Disordered" evidence="4">
    <location>
        <begin position="533"/>
        <end position="561"/>
    </location>
</feature>
<evidence type="ECO:0000313" key="6">
    <source>
        <dbReference type="Proteomes" id="UP000654922"/>
    </source>
</evidence>
<dbReference type="Pfam" id="PF00023">
    <property type="entry name" value="Ank"/>
    <property type="match status" value="1"/>
</dbReference>
<keyword evidence="1" id="KW-0677">Repeat</keyword>
<dbReference type="Proteomes" id="UP000654922">
    <property type="component" value="Unassembled WGS sequence"/>
</dbReference>
<comment type="caution">
    <text evidence="5">The sequence shown here is derived from an EMBL/GenBank/DDBJ whole genome shotgun (WGS) entry which is preliminary data.</text>
</comment>
<protein>
    <recommendedName>
        <fullName evidence="7">Ankyrin repeat protein</fullName>
    </recommendedName>
</protein>
<evidence type="ECO:0000256" key="2">
    <source>
        <dbReference type="ARBA" id="ARBA00023043"/>
    </source>
</evidence>
<reference evidence="5" key="1">
    <citation type="submission" date="2020-06" db="EMBL/GenBank/DDBJ databases">
        <title>Draft genome sequences of strains closely related to Aspergillus parafelis and Aspergillus hiratsukae.</title>
        <authorList>
            <person name="Dos Santos R.A.C."/>
            <person name="Rivero-Menendez O."/>
            <person name="Steenwyk J.L."/>
            <person name="Mead M.E."/>
            <person name="Goldman G.H."/>
            <person name="Alastruey-Izquierdo A."/>
            <person name="Rokas A."/>
        </authorList>
    </citation>
    <scope>NUCLEOTIDE SEQUENCE</scope>
    <source>
        <strain evidence="5">CNM-CM5623</strain>
    </source>
</reference>
<dbReference type="EMBL" id="JACBAE010001319">
    <property type="protein sequence ID" value="KAF7165322.1"/>
    <property type="molecule type" value="Genomic_DNA"/>
</dbReference>
<feature type="repeat" description="ANK" evidence="3">
    <location>
        <begin position="346"/>
        <end position="386"/>
    </location>
</feature>
<evidence type="ECO:0000256" key="3">
    <source>
        <dbReference type="PROSITE-ProRule" id="PRU00023"/>
    </source>
</evidence>
<evidence type="ECO:0000313" key="5">
    <source>
        <dbReference type="EMBL" id="KAF7165322.1"/>
    </source>
</evidence>
<dbReference type="PANTHER" id="PTHR24198">
    <property type="entry name" value="ANKYRIN REPEAT AND PROTEIN KINASE DOMAIN-CONTAINING PROTEIN"/>
    <property type="match status" value="1"/>
</dbReference>
<evidence type="ECO:0000256" key="4">
    <source>
        <dbReference type="SAM" id="MobiDB-lite"/>
    </source>
</evidence>
<dbReference type="SMART" id="SM00248">
    <property type="entry name" value="ANK"/>
    <property type="match status" value="7"/>
</dbReference>
<dbReference type="SUPFAM" id="SSF48403">
    <property type="entry name" value="Ankyrin repeat"/>
    <property type="match status" value="1"/>
</dbReference>
<dbReference type="AlphaFoldDB" id="A0A8H6Q420"/>
<dbReference type="OrthoDB" id="823504at2759"/>
<dbReference type="InterPro" id="IPR036770">
    <property type="entry name" value="Ankyrin_rpt-contain_sf"/>
</dbReference>
<dbReference type="InterPro" id="IPR002110">
    <property type="entry name" value="Ankyrin_rpt"/>
</dbReference>
<dbReference type="PANTHER" id="PTHR24198:SF165">
    <property type="entry name" value="ANKYRIN REPEAT-CONTAINING PROTEIN-RELATED"/>
    <property type="match status" value="1"/>
</dbReference>
<dbReference type="Pfam" id="PF12796">
    <property type="entry name" value="Ank_2"/>
    <property type="match status" value="2"/>
</dbReference>